<evidence type="ECO:0000256" key="15">
    <source>
        <dbReference type="PROSITE-ProRule" id="PRU00703"/>
    </source>
</evidence>
<dbReference type="InterPro" id="IPR016483">
    <property type="entry name" value="UCP006404_Pept_M50_CBS"/>
</dbReference>
<name>A0ABV5JFF0_9RHOB</name>
<evidence type="ECO:0000256" key="1">
    <source>
        <dbReference type="ARBA" id="ARBA00004651"/>
    </source>
</evidence>
<dbReference type="PANTHER" id="PTHR39188:SF3">
    <property type="entry name" value="STAGE IV SPORULATION PROTEIN FB"/>
    <property type="match status" value="1"/>
</dbReference>
<keyword evidence="13 14" id="KW-0472">Membrane</keyword>
<dbReference type="PROSITE" id="PS51371">
    <property type="entry name" value="CBS"/>
    <property type="match status" value="2"/>
</dbReference>
<dbReference type="Pfam" id="PF02163">
    <property type="entry name" value="Peptidase_M50"/>
    <property type="match status" value="2"/>
</dbReference>
<dbReference type="Pfam" id="PF00571">
    <property type="entry name" value="CBS"/>
    <property type="match status" value="2"/>
</dbReference>
<feature type="transmembrane region" description="Helical" evidence="14">
    <location>
        <begin position="21"/>
        <end position="38"/>
    </location>
</feature>
<dbReference type="Gene3D" id="3.10.580.10">
    <property type="entry name" value="CBS-domain"/>
    <property type="match status" value="2"/>
</dbReference>
<dbReference type="InterPro" id="IPR008915">
    <property type="entry name" value="Peptidase_M50"/>
</dbReference>
<sequence>MQARAVRLFDIFGFQIKVEPSWILIAILIVWSLSSSFFPDALPGLGQLDYIALSIIAMLGLFACLILHELAHSLVARRFGLGVGGITLFIFGGVAELEHEPADARSEFWIAIAGPLMSFALAGIVYLISRLTAGADLSAPLQVVLNYLAVINLVLAFFNLLPAFPLDGGRVLRAALWHWYGDLTRATRVASNFGVGFAYCLMALGFLTLFSGGRISGLWQILIGIFLLTAARTAYQQVIFKAAFSGKTVADLMTPAPWSVEPEETLSDLVEKILLHHAVSFVPVCEGEHLLGYVDSGILQKIDREHWPDTQVADVFVATDSKNTVNLDMPTETLMEQIVETGRRKFLVSRDGRLIGVITLSDLLSFIAILQELGGPTKPKKSSD</sequence>
<organism evidence="17 18">
    <name type="scientific">Pseudohalocynthiibacter aestuariivivens</name>
    <dbReference type="NCBI Taxonomy" id="1591409"/>
    <lineage>
        <taxon>Bacteria</taxon>
        <taxon>Pseudomonadati</taxon>
        <taxon>Pseudomonadota</taxon>
        <taxon>Alphaproteobacteria</taxon>
        <taxon>Rhodobacterales</taxon>
        <taxon>Paracoccaceae</taxon>
        <taxon>Pseudohalocynthiibacter</taxon>
    </lineage>
</organism>
<evidence type="ECO:0000256" key="3">
    <source>
        <dbReference type="ARBA" id="ARBA00022475"/>
    </source>
</evidence>
<comment type="similarity">
    <text evidence="2 14">Belongs to the peptidase M50B family.</text>
</comment>
<evidence type="ECO:0000256" key="2">
    <source>
        <dbReference type="ARBA" id="ARBA00007931"/>
    </source>
</evidence>
<evidence type="ECO:0000256" key="8">
    <source>
        <dbReference type="ARBA" id="ARBA00022801"/>
    </source>
</evidence>
<dbReference type="SUPFAM" id="SSF54631">
    <property type="entry name" value="CBS-domain pair"/>
    <property type="match status" value="1"/>
</dbReference>
<evidence type="ECO:0000256" key="11">
    <source>
        <dbReference type="ARBA" id="ARBA00023049"/>
    </source>
</evidence>
<keyword evidence="12 15" id="KW-0129">CBS domain</keyword>
<evidence type="ECO:0000256" key="6">
    <source>
        <dbReference type="ARBA" id="ARBA00022723"/>
    </source>
</evidence>
<keyword evidence="9 14" id="KW-0862">Zinc</keyword>
<dbReference type="RefSeq" id="WP_213889912.1">
    <property type="nucleotide sequence ID" value="NZ_JAGFNU010000008.1"/>
</dbReference>
<feature type="transmembrane region" description="Helical" evidence="14">
    <location>
        <begin position="109"/>
        <end position="129"/>
    </location>
</feature>
<dbReference type="PIRSF" id="PIRSF006404">
    <property type="entry name" value="UCP006404_Pept_M50_CBS"/>
    <property type="match status" value="1"/>
</dbReference>
<feature type="transmembrane region" description="Helical" evidence="14">
    <location>
        <begin position="141"/>
        <end position="161"/>
    </location>
</feature>
<accession>A0ABV5JFF0</accession>
<proteinExistence type="inferred from homology"/>
<dbReference type="PANTHER" id="PTHR39188">
    <property type="entry name" value="MEMBRANE-ASSOCIATED ZINC METALLOPROTEASE M50B"/>
    <property type="match status" value="1"/>
</dbReference>
<evidence type="ECO:0000256" key="12">
    <source>
        <dbReference type="ARBA" id="ARBA00023122"/>
    </source>
</evidence>
<evidence type="ECO:0000256" key="10">
    <source>
        <dbReference type="ARBA" id="ARBA00022989"/>
    </source>
</evidence>
<evidence type="ECO:0000313" key="17">
    <source>
        <dbReference type="EMBL" id="MFB9232165.1"/>
    </source>
</evidence>
<keyword evidence="7" id="KW-0677">Repeat</keyword>
<keyword evidence="8 14" id="KW-0378">Hydrolase</keyword>
<comment type="subcellular location">
    <subcellularLocation>
        <location evidence="1 14">Cell membrane</location>
        <topology evidence="1 14">Multi-pass membrane protein</topology>
    </subcellularLocation>
</comment>
<feature type="transmembrane region" description="Helical" evidence="14">
    <location>
        <begin position="50"/>
        <end position="67"/>
    </location>
</feature>
<comment type="caution">
    <text evidence="17">The sequence shown here is derived from an EMBL/GenBank/DDBJ whole genome shotgun (WGS) entry which is preliminary data.</text>
</comment>
<protein>
    <recommendedName>
        <fullName evidence="14">Zinc metalloprotease</fullName>
    </recommendedName>
</protein>
<dbReference type="GO" id="GO:0008233">
    <property type="term" value="F:peptidase activity"/>
    <property type="evidence" value="ECO:0007669"/>
    <property type="project" value="UniProtKB-KW"/>
</dbReference>
<keyword evidence="3 14" id="KW-1003">Cell membrane</keyword>
<feature type="transmembrane region" description="Helical" evidence="14">
    <location>
        <begin position="189"/>
        <end position="210"/>
    </location>
</feature>
<dbReference type="Proteomes" id="UP001589683">
    <property type="component" value="Unassembled WGS sequence"/>
</dbReference>
<evidence type="ECO:0000256" key="13">
    <source>
        <dbReference type="ARBA" id="ARBA00023136"/>
    </source>
</evidence>
<evidence type="ECO:0000313" key="18">
    <source>
        <dbReference type="Proteomes" id="UP001589683"/>
    </source>
</evidence>
<evidence type="ECO:0000259" key="16">
    <source>
        <dbReference type="PROSITE" id="PS51371"/>
    </source>
</evidence>
<feature type="domain" description="CBS" evidence="16">
    <location>
        <begin position="253"/>
        <end position="310"/>
    </location>
</feature>
<evidence type="ECO:0000256" key="7">
    <source>
        <dbReference type="ARBA" id="ARBA00022737"/>
    </source>
</evidence>
<comment type="cofactor">
    <cofactor evidence="14">
        <name>Zn(2+)</name>
        <dbReference type="ChEBI" id="CHEBI:29105"/>
    </cofactor>
    <text evidence="14">Binds 1 zinc ion per subunit.</text>
</comment>
<feature type="transmembrane region" description="Helical" evidence="14">
    <location>
        <begin position="217"/>
        <end position="235"/>
    </location>
</feature>
<feature type="domain" description="CBS" evidence="16">
    <location>
        <begin position="318"/>
        <end position="377"/>
    </location>
</feature>
<keyword evidence="10 14" id="KW-1133">Transmembrane helix</keyword>
<dbReference type="CDD" id="cd06164">
    <property type="entry name" value="S2P-M50_SpoIVFB_CBS"/>
    <property type="match status" value="1"/>
</dbReference>
<keyword evidence="6 14" id="KW-0479">Metal-binding</keyword>
<feature type="transmembrane region" description="Helical" evidence="14">
    <location>
        <begin position="79"/>
        <end position="97"/>
    </location>
</feature>
<keyword evidence="18" id="KW-1185">Reference proteome</keyword>
<gene>
    <name evidence="17" type="ORF">ACFFUT_10260</name>
</gene>
<evidence type="ECO:0000256" key="14">
    <source>
        <dbReference type="PIRNR" id="PIRNR006404"/>
    </source>
</evidence>
<evidence type="ECO:0000256" key="4">
    <source>
        <dbReference type="ARBA" id="ARBA00022670"/>
    </source>
</evidence>
<dbReference type="InterPro" id="IPR046342">
    <property type="entry name" value="CBS_dom_sf"/>
</dbReference>
<dbReference type="InterPro" id="IPR000644">
    <property type="entry name" value="CBS_dom"/>
</dbReference>
<evidence type="ECO:0000256" key="9">
    <source>
        <dbReference type="ARBA" id="ARBA00022833"/>
    </source>
</evidence>
<evidence type="ECO:0000256" key="5">
    <source>
        <dbReference type="ARBA" id="ARBA00022692"/>
    </source>
</evidence>
<reference evidence="17 18" key="1">
    <citation type="submission" date="2024-09" db="EMBL/GenBank/DDBJ databases">
        <authorList>
            <person name="Sun Q."/>
            <person name="Mori K."/>
        </authorList>
    </citation>
    <scope>NUCLEOTIDE SEQUENCE [LARGE SCALE GENOMIC DNA]</scope>
    <source>
        <strain evidence="17 18">CECT 8726</strain>
    </source>
</reference>
<keyword evidence="4 14" id="KW-0645">Protease</keyword>
<keyword evidence="11 14" id="KW-0482">Metalloprotease</keyword>
<keyword evidence="5 14" id="KW-0812">Transmembrane</keyword>
<dbReference type="GO" id="GO:0006508">
    <property type="term" value="P:proteolysis"/>
    <property type="evidence" value="ECO:0007669"/>
    <property type="project" value="UniProtKB-KW"/>
</dbReference>
<dbReference type="EMBL" id="JBHMEA010000038">
    <property type="protein sequence ID" value="MFB9232165.1"/>
    <property type="molecule type" value="Genomic_DNA"/>
</dbReference>